<feature type="transmembrane region" description="Helical" evidence="7">
    <location>
        <begin position="404"/>
        <end position="423"/>
    </location>
</feature>
<feature type="transmembrane region" description="Helical" evidence="7">
    <location>
        <begin position="121"/>
        <end position="142"/>
    </location>
</feature>
<keyword evidence="4 7" id="KW-0812">Transmembrane</keyword>
<organism evidence="9 10">
    <name type="scientific">Pseudonocardia adelaidensis</name>
    <dbReference type="NCBI Taxonomy" id="648754"/>
    <lineage>
        <taxon>Bacteria</taxon>
        <taxon>Bacillati</taxon>
        <taxon>Actinomycetota</taxon>
        <taxon>Actinomycetes</taxon>
        <taxon>Pseudonocardiales</taxon>
        <taxon>Pseudonocardiaceae</taxon>
        <taxon>Pseudonocardia</taxon>
    </lineage>
</organism>
<evidence type="ECO:0000256" key="5">
    <source>
        <dbReference type="ARBA" id="ARBA00022989"/>
    </source>
</evidence>
<dbReference type="Pfam" id="PF00083">
    <property type="entry name" value="Sugar_tr"/>
    <property type="match status" value="2"/>
</dbReference>
<dbReference type="SUPFAM" id="SSF103473">
    <property type="entry name" value="MFS general substrate transporter"/>
    <property type="match status" value="1"/>
</dbReference>
<sequence length="433" mass="46425">MSATVETDRATLRRVGFSSFIGAMIEWYDFFLYGQAAALVFGQVFFPSGDPLVGTLAAFATFAVGFGARPIGGIIFGHLGDRIGRKSALVATLFLMGVSTFLIGCLPTHAAIGVWAPTLLVVLRLLQGVAAGGEWGGAVLMLTEHAPARRRGFYGAWPQMASSAALVLATGLMYGMSEALGDEQFLSWGWRVPFLISFLLIFVGIFIRLRIPESPEFERVRDTEQVAKRPVVEAVRTEWRSILLVIGMRVAENVCGYLVSVFALSYATNNLGLAASLGLLANMLAAVVQFVITPLYGALSDRVGRKPVYLLGAGLHVALAFPFFALVQTKNVPLILIAWVLGYAVANGALFATQPAFFSELFGTKVRYSGISIGYQFSALIAGGLAPFVATGLVAWAGGATWPVSLYWMAVGLITFVTTLLCRETAPVRTGVR</sequence>
<protein>
    <submittedName>
        <fullName evidence="9">MFS transporter</fullName>
    </submittedName>
</protein>
<gene>
    <name evidence="9" type="ORF">GCM10023320_00130</name>
</gene>
<comment type="subcellular location">
    <subcellularLocation>
        <location evidence="1">Cell membrane</location>
        <topology evidence="1">Multi-pass membrane protein</topology>
    </subcellularLocation>
</comment>
<evidence type="ECO:0000256" key="7">
    <source>
        <dbReference type="SAM" id="Phobius"/>
    </source>
</evidence>
<keyword evidence="5 7" id="KW-1133">Transmembrane helix</keyword>
<keyword evidence="2" id="KW-0813">Transport</keyword>
<feature type="transmembrane region" description="Helical" evidence="7">
    <location>
        <begin position="188"/>
        <end position="209"/>
    </location>
</feature>
<keyword evidence="6 7" id="KW-0472">Membrane</keyword>
<proteinExistence type="predicted"/>
<evidence type="ECO:0000256" key="3">
    <source>
        <dbReference type="ARBA" id="ARBA00022475"/>
    </source>
</evidence>
<dbReference type="CDD" id="cd17369">
    <property type="entry name" value="MFS_ShiA_like"/>
    <property type="match status" value="1"/>
</dbReference>
<dbReference type="EMBL" id="BAABJO010000001">
    <property type="protein sequence ID" value="GAA5109511.1"/>
    <property type="molecule type" value="Genomic_DNA"/>
</dbReference>
<evidence type="ECO:0000313" key="10">
    <source>
        <dbReference type="Proteomes" id="UP001500804"/>
    </source>
</evidence>
<evidence type="ECO:0000259" key="8">
    <source>
        <dbReference type="PROSITE" id="PS50850"/>
    </source>
</evidence>
<dbReference type="Gene3D" id="1.20.1250.20">
    <property type="entry name" value="MFS general substrate transporter like domains"/>
    <property type="match status" value="2"/>
</dbReference>
<name>A0ABP9N6N4_9PSEU</name>
<dbReference type="PROSITE" id="PS50850">
    <property type="entry name" value="MFS"/>
    <property type="match status" value="1"/>
</dbReference>
<dbReference type="RefSeq" id="WP_345602326.1">
    <property type="nucleotide sequence ID" value="NZ_BAABJO010000001.1"/>
</dbReference>
<evidence type="ECO:0000256" key="1">
    <source>
        <dbReference type="ARBA" id="ARBA00004651"/>
    </source>
</evidence>
<dbReference type="Proteomes" id="UP001500804">
    <property type="component" value="Unassembled WGS sequence"/>
</dbReference>
<evidence type="ECO:0000313" key="9">
    <source>
        <dbReference type="EMBL" id="GAA5109511.1"/>
    </source>
</evidence>
<reference evidence="10" key="1">
    <citation type="journal article" date="2019" name="Int. J. Syst. Evol. Microbiol.">
        <title>The Global Catalogue of Microorganisms (GCM) 10K type strain sequencing project: providing services to taxonomists for standard genome sequencing and annotation.</title>
        <authorList>
            <consortium name="The Broad Institute Genomics Platform"/>
            <consortium name="The Broad Institute Genome Sequencing Center for Infectious Disease"/>
            <person name="Wu L."/>
            <person name="Ma J."/>
        </authorList>
    </citation>
    <scope>NUCLEOTIDE SEQUENCE [LARGE SCALE GENOMIC DNA]</scope>
    <source>
        <strain evidence="10">JCM 18302</strain>
    </source>
</reference>
<feature type="transmembrane region" description="Helical" evidence="7">
    <location>
        <begin position="88"/>
        <end position="115"/>
    </location>
</feature>
<dbReference type="PANTHER" id="PTHR43045">
    <property type="entry name" value="SHIKIMATE TRANSPORTER"/>
    <property type="match status" value="1"/>
</dbReference>
<feature type="transmembrane region" description="Helical" evidence="7">
    <location>
        <begin position="154"/>
        <end position="176"/>
    </location>
</feature>
<feature type="transmembrane region" description="Helical" evidence="7">
    <location>
        <begin position="273"/>
        <end position="296"/>
    </location>
</feature>
<dbReference type="InterPro" id="IPR020846">
    <property type="entry name" value="MFS_dom"/>
</dbReference>
<feature type="transmembrane region" description="Helical" evidence="7">
    <location>
        <begin position="27"/>
        <end position="46"/>
    </location>
</feature>
<feature type="transmembrane region" description="Helical" evidence="7">
    <location>
        <begin position="308"/>
        <end position="327"/>
    </location>
</feature>
<dbReference type="PANTHER" id="PTHR43045:SF1">
    <property type="entry name" value="SHIKIMATE TRANSPORTER"/>
    <property type="match status" value="1"/>
</dbReference>
<evidence type="ECO:0000256" key="6">
    <source>
        <dbReference type="ARBA" id="ARBA00023136"/>
    </source>
</evidence>
<dbReference type="InterPro" id="IPR036259">
    <property type="entry name" value="MFS_trans_sf"/>
</dbReference>
<evidence type="ECO:0000256" key="4">
    <source>
        <dbReference type="ARBA" id="ARBA00022692"/>
    </source>
</evidence>
<comment type="caution">
    <text evidence="9">The sequence shown here is derived from an EMBL/GenBank/DDBJ whole genome shotgun (WGS) entry which is preliminary data.</text>
</comment>
<feature type="transmembrane region" description="Helical" evidence="7">
    <location>
        <begin position="52"/>
        <end position="76"/>
    </location>
</feature>
<evidence type="ECO:0000256" key="2">
    <source>
        <dbReference type="ARBA" id="ARBA00022448"/>
    </source>
</evidence>
<feature type="domain" description="Major facilitator superfamily (MFS) profile" evidence="8">
    <location>
        <begin position="15"/>
        <end position="427"/>
    </location>
</feature>
<feature type="transmembrane region" description="Helical" evidence="7">
    <location>
        <begin position="333"/>
        <end position="352"/>
    </location>
</feature>
<dbReference type="InterPro" id="IPR005828">
    <property type="entry name" value="MFS_sugar_transport-like"/>
</dbReference>
<keyword evidence="10" id="KW-1185">Reference proteome</keyword>
<feature type="transmembrane region" description="Helical" evidence="7">
    <location>
        <begin position="373"/>
        <end position="398"/>
    </location>
</feature>
<accession>A0ABP9N6N4</accession>
<keyword evidence="3" id="KW-1003">Cell membrane</keyword>